<comment type="caution">
    <text evidence="2">The sequence shown here is derived from an EMBL/GenBank/DDBJ whole genome shotgun (WGS) entry which is preliminary data.</text>
</comment>
<sequence length="263" mass="26843">MFWADTRPTHRPAARTLIAAIAGVAALAGADLAQAQAVVVRSTGPSAAQYPQGRKLPASAKVTLKAGDRLTVIDKAGSRVLAGPGNFVMDSTVSRDQQGASRVAGLMTGTAAPRTRTGAVRGAPSAARAAAAPTAPDSIWYVDVSKGGTYCVSNPTSLVLWRPNRAEDASAKLTGASGKPVPVTWKRGSPLRQWPTAELPLTDGGVYTFADPVGPTVKIVTKFVSNVPADELGIAGLLADKGCHAQLDVLANALSGGAPGGMR</sequence>
<evidence type="ECO:0000313" key="2">
    <source>
        <dbReference type="EMBL" id="MFC4294755.1"/>
    </source>
</evidence>
<organism evidence="2 3">
    <name type="scientific">Novosphingobium tardum</name>
    <dbReference type="NCBI Taxonomy" id="1538021"/>
    <lineage>
        <taxon>Bacteria</taxon>
        <taxon>Pseudomonadati</taxon>
        <taxon>Pseudomonadota</taxon>
        <taxon>Alphaproteobacteria</taxon>
        <taxon>Sphingomonadales</taxon>
        <taxon>Sphingomonadaceae</taxon>
        <taxon>Novosphingobium</taxon>
    </lineage>
</organism>
<dbReference type="Proteomes" id="UP001595828">
    <property type="component" value="Unassembled WGS sequence"/>
</dbReference>
<reference evidence="3" key="1">
    <citation type="journal article" date="2019" name="Int. J. Syst. Evol. Microbiol.">
        <title>The Global Catalogue of Microorganisms (GCM) 10K type strain sequencing project: providing services to taxonomists for standard genome sequencing and annotation.</title>
        <authorList>
            <consortium name="The Broad Institute Genomics Platform"/>
            <consortium name="The Broad Institute Genome Sequencing Center for Infectious Disease"/>
            <person name="Wu L."/>
            <person name="Ma J."/>
        </authorList>
    </citation>
    <scope>NUCLEOTIDE SEQUENCE [LARGE SCALE GENOMIC DNA]</scope>
    <source>
        <strain evidence="3">CGMCC 1.12989</strain>
    </source>
</reference>
<keyword evidence="1" id="KW-0732">Signal</keyword>
<accession>A0ABV8RPF8</accession>
<evidence type="ECO:0000313" key="3">
    <source>
        <dbReference type="Proteomes" id="UP001595828"/>
    </source>
</evidence>
<dbReference type="RefSeq" id="WP_379538243.1">
    <property type="nucleotide sequence ID" value="NZ_JBHSDR010000004.1"/>
</dbReference>
<gene>
    <name evidence="2" type="ORF">ACFO0A_06735</name>
</gene>
<dbReference type="EMBL" id="JBHSDR010000004">
    <property type="protein sequence ID" value="MFC4294755.1"/>
    <property type="molecule type" value="Genomic_DNA"/>
</dbReference>
<evidence type="ECO:0000256" key="1">
    <source>
        <dbReference type="SAM" id="SignalP"/>
    </source>
</evidence>
<protein>
    <submittedName>
        <fullName evidence="2">Uncharacterized protein</fullName>
    </submittedName>
</protein>
<keyword evidence="3" id="KW-1185">Reference proteome</keyword>
<name>A0ABV8RPF8_9SPHN</name>
<feature type="signal peptide" evidence="1">
    <location>
        <begin position="1"/>
        <end position="35"/>
    </location>
</feature>
<feature type="chain" id="PRO_5046006086" evidence="1">
    <location>
        <begin position="36"/>
        <end position="263"/>
    </location>
</feature>
<proteinExistence type="predicted"/>